<reference evidence="3 4" key="1">
    <citation type="submission" date="2014-12" db="EMBL/GenBank/DDBJ databases">
        <title>Complete genome sequence of Francisella guanzhouensis strain 08HL01032 isolated from air-conditioning system in China.</title>
        <authorList>
            <person name="Svensson D."/>
            <person name="Ohrman C."/>
            <person name="Backman S."/>
            <person name="Karlsson E."/>
            <person name="Nilsson E."/>
            <person name="Bystrom M."/>
            <person name="Larkeryd A."/>
            <person name="Stenberg P."/>
            <person name="Scholtz H.C."/>
            <person name="Forsman M."/>
            <person name="Sjodin A."/>
        </authorList>
    </citation>
    <scope>NUCLEOTIDE SEQUENCE [LARGE SCALE GENOMIC DNA]</scope>
    <source>
        <strain evidence="3 4">08HL01032</strain>
    </source>
</reference>
<dbReference type="HOGENOM" id="CLU_059326_3_1_6"/>
<dbReference type="PANTHER" id="PTHR30035:SF3">
    <property type="entry name" value="INTERMEMBRANE PHOSPHOLIPID TRANSPORT SYSTEM LIPOPROTEIN MLAA"/>
    <property type="match status" value="1"/>
</dbReference>
<dbReference type="PROSITE" id="PS51257">
    <property type="entry name" value="PROKAR_LIPOPROTEIN"/>
    <property type="match status" value="1"/>
</dbReference>
<evidence type="ECO:0000313" key="4">
    <source>
        <dbReference type="Proteomes" id="UP000031104"/>
    </source>
</evidence>
<evidence type="ECO:0000313" key="3">
    <source>
        <dbReference type="EMBL" id="AJC48203.1"/>
    </source>
</evidence>
<dbReference type="AlphaFoldDB" id="A0A0A8E2J2"/>
<dbReference type="STRING" id="594679.SD28_00255"/>
<keyword evidence="4" id="KW-1185">Reference proteome</keyword>
<keyword evidence="2" id="KW-0732">Signal</keyword>
<evidence type="ECO:0000256" key="1">
    <source>
        <dbReference type="ARBA" id="ARBA00010634"/>
    </source>
</evidence>
<dbReference type="PRINTS" id="PR01805">
    <property type="entry name" value="VACJLIPOPROT"/>
</dbReference>
<dbReference type="RefSeq" id="WP_039122945.1">
    <property type="nucleotide sequence ID" value="NZ_CP010427.1"/>
</dbReference>
<evidence type="ECO:0000256" key="2">
    <source>
        <dbReference type="ARBA" id="ARBA00022729"/>
    </source>
</evidence>
<dbReference type="Pfam" id="PF04333">
    <property type="entry name" value="MlaA"/>
    <property type="match status" value="1"/>
</dbReference>
<dbReference type="GO" id="GO:0016020">
    <property type="term" value="C:membrane"/>
    <property type="evidence" value="ECO:0007669"/>
    <property type="project" value="InterPro"/>
</dbReference>
<gene>
    <name evidence="3" type="ORF">SD28_00255</name>
</gene>
<dbReference type="Proteomes" id="UP000031104">
    <property type="component" value="Chromosome"/>
</dbReference>
<protein>
    <submittedName>
        <fullName evidence="3">ABC transporter</fullName>
    </submittedName>
</protein>
<comment type="similarity">
    <text evidence="1">Belongs to the MlaA family.</text>
</comment>
<accession>A0A0A8E2J2</accession>
<dbReference type="PANTHER" id="PTHR30035">
    <property type="entry name" value="LIPOPROTEIN VACJ-RELATED"/>
    <property type="match status" value="1"/>
</dbReference>
<dbReference type="EMBL" id="CP010427">
    <property type="protein sequence ID" value="AJC48203.1"/>
    <property type="molecule type" value="Genomic_DNA"/>
</dbReference>
<dbReference type="InterPro" id="IPR007428">
    <property type="entry name" value="MlaA"/>
</dbReference>
<dbReference type="KEGG" id="fgu:SD28_00255"/>
<organism evidence="3 4">
    <name type="scientific">Allofrancisella guangzhouensis</name>
    <dbReference type="NCBI Taxonomy" id="594679"/>
    <lineage>
        <taxon>Bacteria</taxon>
        <taxon>Pseudomonadati</taxon>
        <taxon>Pseudomonadota</taxon>
        <taxon>Gammaproteobacteria</taxon>
        <taxon>Thiotrichales</taxon>
        <taxon>Francisellaceae</taxon>
        <taxon>Allofrancisella</taxon>
    </lineage>
</organism>
<dbReference type="OrthoDB" id="9785326at2"/>
<sequence length="368" mass="40920">MKLIKSILLFSTVGITVSSCSNMKTTKDKRDPFENYNRSMYSFNDKAYDALTPVAKGYDYVMPDSVQTGIFNMFQNLLEPARVVNDMFQGQLSYAGDDSVRFLTNTTFGILGFFDVADDWFGKQMRYHQSFAVTLHKWGVYDDNEASPYVVWPLLGPGTLEDVANGVDALFNPLTYVFFFAPIGPAASYIVSWGVYGTYQINQGVAYLPAYSNLKEVSIDPYIAMRNAYLQNYDYGMAKILNQELRADSDALETDKAILGVLGYEGDDVESQMASSGNVSINKSVEPPMMLKSKLAKINEASQVDEAFDQSYSDDSKVIDLANLDGDTKVNDTDESKDVDIQLRDAKAELPGDANDVQTLIQTIKEQG</sequence>
<dbReference type="GO" id="GO:0120010">
    <property type="term" value="P:intermembrane phospholipid transfer"/>
    <property type="evidence" value="ECO:0007669"/>
    <property type="project" value="TreeGrafter"/>
</dbReference>
<name>A0A0A8E2J2_9GAMM</name>
<proteinExistence type="inferred from homology"/>